<comment type="caution">
    <text evidence="2">The sequence shown here is derived from an EMBL/GenBank/DDBJ whole genome shotgun (WGS) entry which is preliminary data.</text>
</comment>
<sequence length="89" mass="9916">MSNRFSNQCLPLLQPRRERLSWDFPPQNAIPDSAPKSRKRPCANPDAAKNRRCIKDSEAGPSSSKACGSGLVSRQRAKVFFLCLCSDCF</sequence>
<accession>A0A8X8BDC6</accession>
<dbReference type="Proteomes" id="UP000886595">
    <property type="component" value="Unassembled WGS sequence"/>
</dbReference>
<gene>
    <name evidence="2" type="ORF">Bca52824_001742</name>
</gene>
<feature type="region of interest" description="Disordered" evidence="1">
    <location>
        <begin position="20"/>
        <end position="48"/>
    </location>
</feature>
<evidence type="ECO:0000313" key="3">
    <source>
        <dbReference type="Proteomes" id="UP000886595"/>
    </source>
</evidence>
<protein>
    <submittedName>
        <fullName evidence="2">Uncharacterized protein</fullName>
    </submittedName>
</protein>
<dbReference type="AlphaFoldDB" id="A0A8X8BDC6"/>
<reference evidence="2 3" key="1">
    <citation type="submission" date="2020-02" db="EMBL/GenBank/DDBJ databases">
        <authorList>
            <person name="Ma Q."/>
            <person name="Huang Y."/>
            <person name="Song X."/>
            <person name="Pei D."/>
        </authorList>
    </citation>
    <scope>NUCLEOTIDE SEQUENCE [LARGE SCALE GENOMIC DNA]</scope>
    <source>
        <strain evidence="2">Sxm20200214</strain>
        <tissue evidence="2">Leaf</tissue>
    </source>
</reference>
<evidence type="ECO:0000256" key="1">
    <source>
        <dbReference type="SAM" id="MobiDB-lite"/>
    </source>
</evidence>
<evidence type="ECO:0000313" key="2">
    <source>
        <dbReference type="EMBL" id="KAG2330562.1"/>
    </source>
</evidence>
<organism evidence="2 3">
    <name type="scientific">Brassica carinata</name>
    <name type="common">Ethiopian mustard</name>
    <name type="synonym">Abyssinian cabbage</name>
    <dbReference type="NCBI Taxonomy" id="52824"/>
    <lineage>
        <taxon>Eukaryota</taxon>
        <taxon>Viridiplantae</taxon>
        <taxon>Streptophyta</taxon>
        <taxon>Embryophyta</taxon>
        <taxon>Tracheophyta</taxon>
        <taxon>Spermatophyta</taxon>
        <taxon>Magnoliopsida</taxon>
        <taxon>eudicotyledons</taxon>
        <taxon>Gunneridae</taxon>
        <taxon>Pentapetalae</taxon>
        <taxon>rosids</taxon>
        <taxon>malvids</taxon>
        <taxon>Brassicales</taxon>
        <taxon>Brassicaceae</taxon>
        <taxon>Brassiceae</taxon>
        <taxon>Brassica</taxon>
    </lineage>
</organism>
<keyword evidence="3" id="KW-1185">Reference proteome</keyword>
<dbReference type="EMBL" id="JAAMPC010000001">
    <property type="protein sequence ID" value="KAG2330562.1"/>
    <property type="molecule type" value="Genomic_DNA"/>
</dbReference>
<proteinExistence type="predicted"/>
<name>A0A8X8BDC6_BRACI</name>